<proteinExistence type="inferred from homology"/>
<keyword evidence="5" id="KW-1015">Disulfide bond</keyword>
<dbReference type="InterPro" id="IPR018950">
    <property type="entry name" value="DiS-bond_isomerase_DsbC/G_N"/>
</dbReference>
<dbReference type="InterPro" id="IPR012336">
    <property type="entry name" value="Thioredoxin-like_fold"/>
</dbReference>
<dbReference type="PANTHER" id="PTHR35272:SF3">
    <property type="entry name" value="THIOL:DISULFIDE INTERCHANGE PROTEIN DSBC"/>
    <property type="match status" value="1"/>
</dbReference>
<feature type="domain" description="Disulphide bond isomerase DsbC/G N-terminal" evidence="8">
    <location>
        <begin position="27"/>
        <end position="98"/>
    </location>
</feature>
<evidence type="ECO:0000256" key="1">
    <source>
        <dbReference type="ARBA" id="ARBA00004418"/>
    </source>
</evidence>
<protein>
    <recommendedName>
        <fullName evidence="7">Thiol:disulfide interchange protein</fullName>
    </recommendedName>
</protein>
<organism evidence="10 11">
    <name type="scientific">Aliidiomarina taiwanensis</name>
    <dbReference type="NCBI Taxonomy" id="946228"/>
    <lineage>
        <taxon>Bacteria</taxon>
        <taxon>Pseudomonadati</taxon>
        <taxon>Pseudomonadota</taxon>
        <taxon>Gammaproteobacteria</taxon>
        <taxon>Alteromonadales</taxon>
        <taxon>Idiomarinaceae</taxon>
        <taxon>Aliidiomarina</taxon>
    </lineage>
</organism>
<dbReference type="AlphaFoldDB" id="A0A432XAB3"/>
<dbReference type="RefSeq" id="WP_126756745.1">
    <property type="nucleotide sequence ID" value="NZ_PIPQ01000001.1"/>
</dbReference>
<dbReference type="GO" id="GO:0042597">
    <property type="term" value="C:periplasmic space"/>
    <property type="evidence" value="ECO:0007669"/>
    <property type="project" value="UniProtKB-SubCell"/>
</dbReference>
<evidence type="ECO:0000256" key="5">
    <source>
        <dbReference type="ARBA" id="ARBA00023157"/>
    </source>
</evidence>
<dbReference type="Pfam" id="PF10411">
    <property type="entry name" value="DsbC_N"/>
    <property type="match status" value="1"/>
</dbReference>
<dbReference type="CDD" id="cd03020">
    <property type="entry name" value="DsbA_DsbC_DsbG"/>
    <property type="match status" value="1"/>
</dbReference>
<keyword evidence="6 7" id="KW-0676">Redox-active center</keyword>
<evidence type="ECO:0000256" key="3">
    <source>
        <dbReference type="ARBA" id="ARBA00022729"/>
    </source>
</evidence>
<dbReference type="InterPro" id="IPR009094">
    <property type="entry name" value="DiS-bond_isomerase_DsbC/G_N_sf"/>
</dbReference>
<accession>A0A432XAB3</accession>
<evidence type="ECO:0000256" key="2">
    <source>
        <dbReference type="ARBA" id="ARBA00009813"/>
    </source>
</evidence>
<feature type="domain" description="Thioredoxin-like fold" evidence="9">
    <location>
        <begin position="123"/>
        <end position="244"/>
    </location>
</feature>
<comment type="subcellular location">
    <subcellularLocation>
        <location evidence="1 7">Periplasm</location>
    </subcellularLocation>
</comment>
<evidence type="ECO:0000313" key="10">
    <source>
        <dbReference type="EMBL" id="RUO44343.1"/>
    </source>
</evidence>
<dbReference type="InterPro" id="IPR033954">
    <property type="entry name" value="DiS-bond_Isoase_DsbC/G"/>
</dbReference>
<comment type="caution">
    <text evidence="10">The sequence shown here is derived from an EMBL/GenBank/DDBJ whole genome shotgun (WGS) entry which is preliminary data.</text>
</comment>
<name>A0A432XAB3_9GAMM</name>
<dbReference type="OrthoDB" id="12976at2"/>
<dbReference type="Gene3D" id="3.10.450.70">
    <property type="entry name" value="Disulphide bond isomerase, DsbC/G, N-terminal"/>
    <property type="match status" value="1"/>
</dbReference>
<dbReference type="InterPro" id="IPR051470">
    <property type="entry name" value="Thiol:disulfide_interchange"/>
</dbReference>
<evidence type="ECO:0000259" key="9">
    <source>
        <dbReference type="Pfam" id="PF13098"/>
    </source>
</evidence>
<dbReference type="SUPFAM" id="SSF54423">
    <property type="entry name" value="DsbC/DsbG N-terminal domain-like"/>
    <property type="match status" value="1"/>
</dbReference>
<evidence type="ECO:0000256" key="6">
    <source>
        <dbReference type="ARBA" id="ARBA00023284"/>
    </source>
</evidence>
<keyword evidence="11" id="KW-1185">Reference proteome</keyword>
<sequence length="249" mass="27420">MRLNSRILGVSLLAISSLLSGVALSSEQPTEPELTPAIEQRLGQMGLQVERVREATELEGYMQVFTSQGAFYITHDGSRLIAGKVFSIEQMPPTDLTEQAVSQVRQALVRENADLTIKYPAMNEGYKVTIFTDHTCPYCRQLHEQMAGYQNLGISIEYLAFPRAGLEHSSATELNSIFCASNPADAMTRAMAGQKPRLSRCDQTMQQHLSLARQMGITGTPAIILPNGNLIPGFVPPERLLQELRASAR</sequence>
<evidence type="ECO:0000313" key="11">
    <source>
        <dbReference type="Proteomes" id="UP000286976"/>
    </source>
</evidence>
<comment type="similarity">
    <text evidence="2 7">Belongs to the thioredoxin family. DsbC subfamily.</text>
</comment>
<comment type="function">
    <text evidence="7">Required for disulfide bond formation in some periplasmic proteins. Acts by transferring its disulfide bond to other proteins and is reduced in the process.</text>
</comment>
<evidence type="ECO:0000259" key="8">
    <source>
        <dbReference type="Pfam" id="PF10411"/>
    </source>
</evidence>
<feature type="signal peptide" evidence="7">
    <location>
        <begin position="1"/>
        <end position="25"/>
    </location>
</feature>
<dbReference type="Proteomes" id="UP000286976">
    <property type="component" value="Unassembled WGS sequence"/>
</dbReference>
<dbReference type="Pfam" id="PF13098">
    <property type="entry name" value="Thioredoxin_2"/>
    <property type="match status" value="1"/>
</dbReference>
<evidence type="ECO:0000256" key="7">
    <source>
        <dbReference type="RuleBase" id="RU364038"/>
    </source>
</evidence>
<dbReference type="Gene3D" id="3.40.30.10">
    <property type="entry name" value="Glutaredoxin"/>
    <property type="match status" value="1"/>
</dbReference>
<dbReference type="InterPro" id="IPR036249">
    <property type="entry name" value="Thioredoxin-like_sf"/>
</dbReference>
<dbReference type="SUPFAM" id="SSF52833">
    <property type="entry name" value="Thioredoxin-like"/>
    <property type="match status" value="1"/>
</dbReference>
<dbReference type="EMBL" id="PIPQ01000001">
    <property type="protein sequence ID" value="RUO44343.1"/>
    <property type="molecule type" value="Genomic_DNA"/>
</dbReference>
<gene>
    <name evidence="10" type="ORF">CWE15_03995</name>
</gene>
<feature type="chain" id="PRO_5018810634" description="Thiol:disulfide interchange protein" evidence="7">
    <location>
        <begin position="26"/>
        <end position="249"/>
    </location>
</feature>
<reference evidence="10 11" key="1">
    <citation type="journal article" date="2011" name="Front. Microbiol.">
        <title>Genomic signatures of strain selection and enhancement in Bacillus atrophaeus var. globigii, a historical biowarfare simulant.</title>
        <authorList>
            <person name="Gibbons H.S."/>
            <person name="Broomall S.M."/>
            <person name="McNew L.A."/>
            <person name="Daligault H."/>
            <person name="Chapman C."/>
            <person name="Bruce D."/>
            <person name="Karavis M."/>
            <person name="Krepps M."/>
            <person name="McGregor P.A."/>
            <person name="Hong C."/>
            <person name="Park K.H."/>
            <person name="Akmal A."/>
            <person name="Feldman A."/>
            <person name="Lin J.S."/>
            <person name="Chang W.E."/>
            <person name="Higgs B.W."/>
            <person name="Demirev P."/>
            <person name="Lindquist J."/>
            <person name="Liem A."/>
            <person name="Fochler E."/>
            <person name="Read T.D."/>
            <person name="Tapia R."/>
            <person name="Johnson S."/>
            <person name="Bishop-Lilly K.A."/>
            <person name="Detter C."/>
            <person name="Han C."/>
            <person name="Sozhamannan S."/>
            <person name="Rosenzweig C.N."/>
            <person name="Skowronski E.W."/>
        </authorList>
    </citation>
    <scope>NUCLEOTIDE SEQUENCE [LARGE SCALE GENOMIC DNA]</scope>
    <source>
        <strain evidence="10 11">AIT1</strain>
    </source>
</reference>
<keyword evidence="3 7" id="KW-0732">Signal</keyword>
<keyword evidence="4 7" id="KW-0574">Periplasm</keyword>
<evidence type="ECO:0000256" key="4">
    <source>
        <dbReference type="ARBA" id="ARBA00022764"/>
    </source>
</evidence>
<dbReference type="PANTHER" id="PTHR35272">
    <property type="entry name" value="THIOL:DISULFIDE INTERCHANGE PROTEIN DSBC-RELATED"/>
    <property type="match status" value="1"/>
</dbReference>